<dbReference type="AlphaFoldDB" id="A0A3L8SCN5"/>
<proteinExistence type="predicted"/>
<name>A0A3L8SCN5_CHLGU</name>
<evidence type="ECO:0000313" key="2">
    <source>
        <dbReference type="Proteomes" id="UP000276834"/>
    </source>
</evidence>
<dbReference type="EMBL" id="QUSF01000028">
    <property type="protein sequence ID" value="RLW00177.1"/>
    <property type="molecule type" value="Genomic_DNA"/>
</dbReference>
<evidence type="ECO:0000313" key="1">
    <source>
        <dbReference type="EMBL" id="RLW00177.1"/>
    </source>
</evidence>
<protein>
    <submittedName>
        <fullName evidence="1">Uncharacterized protein</fullName>
    </submittedName>
</protein>
<accession>A0A3L8SCN5</accession>
<keyword evidence="2" id="KW-1185">Reference proteome</keyword>
<organism evidence="1 2">
    <name type="scientific">Chloebia gouldiae</name>
    <name type="common">Gouldian finch</name>
    <name type="synonym">Erythrura gouldiae</name>
    <dbReference type="NCBI Taxonomy" id="44316"/>
    <lineage>
        <taxon>Eukaryota</taxon>
        <taxon>Metazoa</taxon>
        <taxon>Chordata</taxon>
        <taxon>Craniata</taxon>
        <taxon>Vertebrata</taxon>
        <taxon>Euteleostomi</taxon>
        <taxon>Archelosauria</taxon>
        <taxon>Archosauria</taxon>
        <taxon>Dinosauria</taxon>
        <taxon>Saurischia</taxon>
        <taxon>Theropoda</taxon>
        <taxon>Coelurosauria</taxon>
        <taxon>Aves</taxon>
        <taxon>Neognathae</taxon>
        <taxon>Neoaves</taxon>
        <taxon>Telluraves</taxon>
        <taxon>Australaves</taxon>
        <taxon>Passeriformes</taxon>
        <taxon>Passeroidea</taxon>
        <taxon>Passeridae</taxon>
        <taxon>Chloebia</taxon>
    </lineage>
</organism>
<reference evidence="1 2" key="1">
    <citation type="journal article" date="2018" name="Proc. R. Soc. B">
        <title>A non-coding region near Follistatin controls head colour polymorphism in the Gouldian finch.</title>
        <authorList>
            <person name="Toomey M.B."/>
            <person name="Marques C.I."/>
            <person name="Andrade P."/>
            <person name="Araujo P.M."/>
            <person name="Sabatino S."/>
            <person name="Gazda M.A."/>
            <person name="Afonso S."/>
            <person name="Lopes R.J."/>
            <person name="Corbo J.C."/>
            <person name="Carneiro M."/>
        </authorList>
    </citation>
    <scope>NUCLEOTIDE SEQUENCE [LARGE SCALE GENOMIC DNA]</scope>
    <source>
        <strain evidence="1">Red01</strain>
        <tissue evidence="1">Muscle</tissue>
    </source>
</reference>
<sequence>MFWMENQGVLIQKRTLARRTSLAAHPQGRALCNPLSIFQREVHRLPEGETWGRFPVAMQRNRAKD</sequence>
<gene>
    <name evidence="1" type="ORF">DV515_00009054</name>
</gene>
<dbReference type="Proteomes" id="UP000276834">
    <property type="component" value="Unassembled WGS sequence"/>
</dbReference>
<comment type="caution">
    <text evidence="1">The sequence shown here is derived from an EMBL/GenBank/DDBJ whole genome shotgun (WGS) entry which is preliminary data.</text>
</comment>